<dbReference type="OrthoDB" id="6592844at2"/>
<evidence type="ECO:0000313" key="1">
    <source>
        <dbReference type="EMBL" id="RXF67678.1"/>
    </source>
</evidence>
<accession>A0A4Q0M411</accession>
<reference evidence="1 2" key="1">
    <citation type="submission" date="2018-12" db="EMBL/GenBank/DDBJ databases">
        <title>bacterium Hansschlegelia zhihuaiae S113.</title>
        <authorList>
            <person name="He J."/>
        </authorList>
    </citation>
    <scope>NUCLEOTIDE SEQUENCE [LARGE SCALE GENOMIC DNA]</scope>
    <source>
        <strain evidence="1 2">S 113</strain>
    </source>
</reference>
<sequence>MADARTYALEPGWPLLRPTDEAPSIDDAQTAPTAEQLLPQILQLAPRGAAWGTDEAGSRDGVSPVMAQYWGAIAAWTADLNVRESEAAAQAFPSLADEDGLAAWERELGIAQPAATIAARLATVRIRAQGVASVAPADFILLARLGGAVVTVEEPGQFQIGSSLLGPSFDQGTPSDEALAEIDMIADANAWSVFHLKVEDPGVFEGVAELRRALAPFVPLHVRLVVIEARARLTLSGLPLTLLSKPLTLG</sequence>
<dbReference type="EMBL" id="RYFI01000031">
    <property type="protein sequence ID" value="RXF67678.1"/>
    <property type="molecule type" value="Genomic_DNA"/>
</dbReference>
<dbReference type="Proteomes" id="UP000289708">
    <property type="component" value="Unassembled WGS sequence"/>
</dbReference>
<gene>
    <name evidence="1" type="ORF">EK403_20970</name>
</gene>
<proteinExistence type="predicted"/>
<dbReference type="RefSeq" id="WP_128779408.1">
    <property type="nucleotide sequence ID" value="NZ_RYFI01000031.1"/>
</dbReference>
<evidence type="ECO:0000313" key="2">
    <source>
        <dbReference type="Proteomes" id="UP000289708"/>
    </source>
</evidence>
<keyword evidence="2" id="KW-1185">Reference proteome</keyword>
<comment type="caution">
    <text evidence="1">The sequence shown here is derived from an EMBL/GenBank/DDBJ whole genome shotgun (WGS) entry which is preliminary data.</text>
</comment>
<organism evidence="1 2">
    <name type="scientific">Hansschlegelia zhihuaiae</name>
    <dbReference type="NCBI Taxonomy" id="405005"/>
    <lineage>
        <taxon>Bacteria</taxon>
        <taxon>Pseudomonadati</taxon>
        <taxon>Pseudomonadota</taxon>
        <taxon>Alphaproteobacteria</taxon>
        <taxon>Hyphomicrobiales</taxon>
        <taxon>Methylopilaceae</taxon>
        <taxon>Hansschlegelia</taxon>
    </lineage>
</organism>
<dbReference type="AlphaFoldDB" id="A0A4Q0M411"/>
<protein>
    <submittedName>
        <fullName evidence="1">DUF2313 domain-containing protein</fullName>
    </submittedName>
</protein>
<name>A0A4Q0M411_9HYPH</name>